<keyword evidence="2" id="KW-0418">Kinase</keyword>
<dbReference type="HOGENOM" id="CLU_069349_0_0_3"/>
<gene>
    <name evidence="2" type="ORF">Osc7112_5364</name>
</gene>
<dbReference type="KEGG" id="oni:Osc7112_5364"/>
<dbReference type="EMBL" id="CP003614">
    <property type="protein sequence ID" value="AFZ09601.1"/>
    <property type="molecule type" value="Genomic_DNA"/>
</dbReference>
<organism evidence="2 3">
    <name type="scientific">Phormidium nigroviride PCC 7112</name>
    <dbReference type="NCBI Taxonomy" id="179408"/>
    <lineage>
        <taxon>Bacteria</taxon>
        <taxon>Bacillati</taxon>
        <taxon>Cyanobacteriota</taxon>
        <taxon>Cyanophyceae</taxon>
        <taxon>Oscillatoriophycideae</taxon>
        <taxon>Oscillatoriales</taxon>
        <taxon>Oscillatoriaceae</taxon>
        <taxon>Phormidium</taxon>
    </lineage>
</organism>
<protein>
    <submittedName>
        <fullName evidence="2">Putative sensor histidine kinase</fullName>
    </submittedName>
</protein>
<sequence length="344" mass="38611">MYDITLFTPQDMAKCSLVLRQLGRNTASMEASSQKIVNYIYRHFCNSQTGENSCALVRLFKTHPYGELEDSLQQSARRLMKGNSPAPDMKCWTLLAAAGTEAHWNSRHTAAENTAIPLVSTKLVAQMPAISEIIRQFGLDIPTFLGIERERFLKLERAVLNIFHVSEAKGSPFIPEQNSLIIPYQVKSVLAFGGLLPSGSLFAVVMFLKVKIPQSTAEKFKDLALSVKTALSIPDQESVFEYSENPTTFVTNNNIDETQLLEAQVANLIQLLDFSEQERLREAAQFQQTIDNLQRELAEYKNKEQALKVSQNSFTGILNIPKDGIVRVEENQGIQRLNQGEELI</sequence>
<keyword evidence="3" id="KW-1185">Reference proteome</keyword>
<proteinExistence type="predicted"/>
<dbReference type="eggNOG" id="COG4191">
    <property type="taxonomic scope" value="Bacteria"/>
</dbReference>
<evidence type="ECO:0000313" key="3">
    <source>
        <dbReference type="Proteomes" id="UP000010478"/>
    </source>
</evidence>
<dbReference type="AlphaFoldDB" id="K9VNU9"/>
<keyword evidence="1" id="KW-0175">Coiled coil</keyword>
<keyword evidence="2" id="KW-0808">Transferase</keyword>
<dbReference type="GO" id="GO:0016301">
    <property type="term" value="F:kinase activity"/>
    <property type="evidence" value="ECO:0007669"/>
    <property type="project" value="UniProtKB-KW"/>
</dbReference>
<reference evidence="2 3" key="1">
    <citation type="submission" date="2012-05" db="EMBL/GenBank/DDBJ databases">
        <title>Finished chromosome of genome of Oscillatoria sp. PCC 7112.</title>
        <authorList>
            <consortium name="US DOE Joint Genome Institute"/>
            <person name="Gugger M."/>
            <person name="Coursin T."/>
            <person name="Rippka R."/>
            <person name="Tandeau De Marsac N."/>
            <person name="Huntemann M."/>
            <person name="Wei C.-L."/>
            <person name="Han J."/>
            <person name="Detter J.C."/>
            <person name="Han C."/>
            <person name="Tapia R."/>
            <person name="Davenport K."/>
            <person name="Daligault H."/>
            <person name="Erkkila T."/>
            <person name="Gu W."/>
            <person name="Munk A.C.C."/>
            <person name="Teshima H."/>
            <person name="Xu Y."/>
            <person name="Chain P."/>
            <person name="Chen A."/>
            <person name="Krypides N."/>
            <person name="Mavromatis K."/>
            <person name="Markowitz V."/>
            <person name="Szeto E."/>
            <person name="Ivanova N."/>
            <person name="Mikhailova N."/>
            <person name="Ovchinnikova G."/>
            <person name="Pagani I."/>
            <person name="Pati A."/>
            <person name="Goodwin L."/>
            <person name="Peters L."/>
            <person name="Pitluck S."/>
            <person name="Woyke T."/>
            <person name="Kerfeld C."/>
        </authorList>
    </citation>
    <scope>NUCLEOTIDE SEQUENCE [LARGE SCALE GENOMIC DNA]</scope>
    <source>
        <strain evidence="2 3">PCC 7112</strain>
    </source>
</reference>
<accession>K9VNU9</accession>
<evidence type="ECO:0000256" key="1">
    <source>
        <dbReference type="SAM" id="Coils"/>
    </source>
</evidence>
<feature type="coiled-coil region" evidence="1">
    <location>
        <begin position="258"/>
        <end position="310"/>
    </location>
</feature>
<dbReference type="RefSeq" id="WP_015178812.1">
    <property type="nucleotide sequence ID" value="NC_019729.1"/>
</dbReference>
<dbReference type="OrthoDB" id="581093at2"/>
<evidence type="ECO:0000313" key="2">
    <source>
        <dbReference type="EMBL" id="AFZ09601.1"/>
    </source>
</evidence>
<name>K9VNU9_9CYAN</name>
<dbReference type="Proteomes" id="UP000010478">
    <property type="component" value="Chromosome"/>
</dbReference>